<name>A0A8C4RZH4_ERPCA</name>
<dbReference type="Pfam" id="PF13855">
    <property type="entry name" value="LRR_8"/>
    <property type="match status" value="5"/>
</dbReference>
<proteinExistence type="predicted"/>
<dbReference type="RefSeq" id="XP_028660093.1">
    <property type="nucleotide sequence ID" value="XM_028804260.2"/>
</dbReference>
<sequence length="636" mass="70326">MQLLTTALLLAGLVSIRTLRTDDNDSVASYEGQRLTSMPEISQSIKVLLLSFNNIRNISLHLSSCLPNLQNLLAGNQQSKSVYIGDRAFINAPNLKFLDLGGNKNAVIHQDAFVGLQKLQVLYLDSIGLNESILEGNYFRELVSLQKLILTGNRIKRLRPDPSFHSLKSLEYIDLKLNLIRQICGEDLRNLQGLHLSKLDLSSNYLSYNSTMNCPTISNSISVEVLDISSNPLNLVGVEKFFNISTGIQISELVMQHSILGKNFGFSNLKDPDASTFTGLTKNSVRSLDLSRAFIFELNPSLFVGLSHVEKINLSFNKINKIHQGAFNGLGNLKMLNLSNNLLGEIYAESFESLRSSSVNYLDFSSNHIGAIQYNALVGLNTLETLDLRNNALTRIPMSSLPNLLYLLLGKNRISSTYGLHQLIKNAVLVDLSFNQLQDLGGIQDILTIHTLRYLIMSYNKISTCTASAFPTDSQLYFLDLSHNSLNEVWRSSSCLDIFHNMKQLAFLKLSSNGLINLPKNIFQGLKSLNVLDLSGNLLRSLSSNLFLSLKSLKSLSLSNNSLLTLHPSVFEPLPSLTIVSLSGNPFVCTCEMMALVNWLPHSNVTIAGSSEDTSCAFPLTLKGVPLTSLQEEDCQ</sequence>
<dbReference type="SMART" id="SM00365">
    <property type="entry name" value="LRR_SD22"/>
    <property type="match status" value="7"/>
</dbReference>
<reference evidence="6" key="3">
    <citation type="submission" date="2025-09" db="UniProtKB">
        <authorList>
            <consortium name="Ensembl"/>
        </authorList>
    </citation>
    <scope>IDENTIFICATION</scope>
</reference>
<evidence type="ECO:0000259" key="5">
    <source>
        <dbReference type="SMART" id="SM00082"/>
    </source>
</evidence>
<dbReference type="InterPro" id="IPR032675">
    <property type="entry name" value="LRR_dom_sf"/>
</dbReference>
<feature type="signal peptide" evidence="4">
    <location>
        <begin position="1"/>
        <end position="18"/>
    </location>
</feature>
<dbReference type="SMART" id="SM00082">
    <property type="entry name" value="LRRCT"/>
    <property type="match status" value="1"/>
</dbReference>
<dbReference type="PANTHER" id="PTHR24366:SF96">
    <property type="entry name" value="LEUCINE RICH REPEAT CONTAINING 53"/>
    <property type="match status" value="1"/>
</dbReference>
<dbReference type="AlphaFoldDB" id="A0A8C4RZH4"/>
<dbReference type="GeneID" id="114653759"/>
<feature type="chain" id="PRO_5034893549" evidence="4">
    <location>
        <begin position="19"/>
        <end position="636"/>
    </location>
</feature>
<gene>
    <name evidence="6" type="primary">LOC114653759</name>
</gene>
<keyword evidence="1" id="KW-0433">Leucine-rich repeat</keyword>
<keyword evidence="2 4" id="KW-0732">Signal</keyword>
<protein>
    <submittedName>
        <fullName evidence="6">Toll-like receptor 5</fullName>
    </submittedName>
</protein>
<dbReference type="InterPro" id="IPR003591">
    <property type="entry name" value="Leu-rich_rpt_typical-subtyp"/>
</dbReference>
<evidence type="ECO:0000256" key="3">
    <source>
        <dbReference type="ARBA" id="ARBA00022737"/>
    </source>
</evidence>
<keyword evidence="3" id="KW-0677">Repeat</keyword>
<evidence type="ECO:0000313" key="6">
    <source>
        <dbReference type="Ensembl" id="ENSECRP00000009295.1"/>
    </source>
</evidence>
<reference evidence="6" key="1">
    <citation type="submission" date="2021-06" db="EMBL/GenBank/DDBJ databases">
        <authorList>
            <consortium name="Wellcome Sanger Institute Data Sharing"/>
        </authorList>
    </citation>
    <scope>NUCLEOTIDE SEQUENCE [LARGE SCALE GENOMIC DNA]</scope>
</reference>
<accession>A0A8C4RZH4</accession>
<dbReference type="OrthoDB" id="6160824at2759"/>
<dbReference type="InterPro" id="IPR000483">
    <property type="entry name" value="Cys-rich_flank_reg_C"/>
</dbReference>
<feature type="domain" description="LRRCT" evidence="5">
    <location>
        <begin position="585"/>
        <end position="636"/>
    </location>
</feature>
<dbReference type="SUPFAM" id="SSF52058">
    <property type="entry name" value="L domain-like"/>
    <property type="match status" value="2"/>
</dbReference>
<organism evidence="6 7">
    <name type="scientific">Erpetoichthys calabaricus</name>
    <name type="common">Rope fish</name>
    <name type="synonym">Calamoichthys calabaricus</name>
    <dbReference type="NCBI Taxonomy" id="27687"/>
    <lineage>
        <taxon>Eukaryota</taxon>
        <taxon>Metazoa</taxon>
        <taxon>Chordata</taxon>
        <taxon>Craniata</taxon>
        <taxon>Vertebrata</taxon>
        <taxon>Euteleostomi</taxon>
        <taxon>Actinopterygii</taxon>
        <taxon>Polypteriformes</taxon>
        <taxon>Polypteridae</taxon>
        <taxon>Erpetoichthys</taxon>
    </lineage>
</organism>
<dbReference type="Ensembl" id="ENSECRT00000009445.1">
    <property type="protein sequence ID" value="ENSECRP00000009295.1"/>
    <property type="gene ID" value="ENSECRG00000006229.1"/>
</dbReference>
<dbReference type="Proteomes" id="UP000694620">
    <property type="component" value="Chromosome 1"/>
</dbReference>
<dbReference type="PANTHER" id="PTHR24366">
    <property type="entry name" value="IG(IMMUNOGLOBULIN) AND LRR(LEUCINE RICH REPEAT) DOMAINS"/>
    <property type="match status" value="1"/>
</dbReference>
<dbReference type="FunFam" id="3.80.10.10:FF:000365">
    <property type="entry name" value="Toll-like receptor 5"/>
    <property type="match status" value="1"/>
</dbReference>
<keyword evidence="7" id="KW-1185">Reference proteome</keyword>
<reference evidence="6" key="2">
    <citation type="submission" date="2025-08" db="UniProtKB">
        <authorList>
            <consortium name="Ensembl"/>
        </authorList>
    </citation>
    <scope>IDENTIFICATION</scope>
</reference>
<dbReference type="GeneTree" id="ENSGT00940000162464"/>
<dbReference type="FunFam" id="3.80.10.10:FF:001360">
    <property type="entry name" value="Uncharacterized protein"/>
    <property type="match status" value="1"/>
</dbReference>
<dbReference type="PROSITE" id="PS51450">
    <property type="entry name" value="LRR"/>
    <property type="match status" value="4"/>
</dbReference>
<dbReference type="PRINTS" id="PR00019">
    <property type="entry name" value="LEURICHRPT"/>
</dbReference>
<dbReference type="InterPro" id="IPR001611">
    <property type="entry name" value="Leu-rich_rpt"/>
</dbReference>
<evidence type="ECO:0000256" key="4">
    <source>
        <dbReference type="SAM" id="SignalP"/>
    </source>
</evidence>
<dbReference type="SMART" id="SM00369">
    <property type="entry name" value="LRR_TYP"/>
    <property type="match status" value="9"/>
</dbReference>
<evidence type="ECO:0000313" key="7">
    <source>
        <dbReference type="Proteomes" id="UP000694620"/>
    </source>
</evidence>
<evidence type="ECO:0000256" key="2">
    <source>
        <dbReference type="ARBA" id="ARBA00022729"/>
    </source>
</evidence>
<dbReference type="Gene3D" id="3.80.10.10">
    <property type="entry name" value="Ribonuclease Inhibitor"/>
    <property type="match status" value="3"/>
</dbReference>
<evidence type="ECO:0000256" key="1">
    <source>
        <dbReference type="ARBA" id="ARBA00022614"/>
    </source>
</evidence>